<protein>
    <submittedName>
        <fullName evidence="2">Uncharacterized protein</fullName>
    </submittedName>
</protein>
<reference evidence="2" key="1">
    <citation type="submission" date="2005-10" db="EMBL/GenBank/DDBJ databases">
        <title>Complete sequence of chromosome 2 of Burkholderia sp. 383.</title>
        <authorList>
            <consortium name="US DOE Joint Genome Institute"/>
            <person name="Copeland A."/>
            <person name="Lucas S."/>
            <person name="Lapidus A."/>
            <person name="Barry K."/>
            <person name="Detter J.C."/>
            <person name="Glavina T."/>
            <person name="Hammon N."/>
            <person name="Israni S."/>
            <person name="Pitluck S."/>
            <person name="Chain P."/>
            <person name="Malfatti S."/>
            <person name="Shin M."/>
            <person name="Vergez L."/>
            <person name="Schmutz J."/>
            <person name="Larimer F."/>
            <person name="Land M."/>
            <person name="Kyrpides N."/>
            <person name="Lykidis A."/>
            <person name="Richardson P."/>
        </authorList>
    </citation>
    <scope>NUCLEOTIDE SEQUENCE [LARGE SCALE GENOMIC DNA]</scope>
    <source>
        <strain evidence="2">383</strain>
    </source>
</reference>
<accession>Q39B35</accession>
<dbReference type="HOGENOM" id="CLU_2341364_0_0_4"/>
<dbReference type="EMBL" id="CP000152">
    <property type="protein sequence ID" value="ABB10326.1"/>
    <property type="molecule type" value="Genomic_DNA"/>
</dbReference>
<evidence type="ECO:0000313" key="3">
    <source>
        <dbReference type="Proteomes" id="UP000002705"/>
    </source>
</evidence>
<name>Q39B35_BURL3</name>
<organism evidence="2 3">
    <name type="scientific">Burkholderia lata (strain ATCC 17760 / DSM 23089 / LMG 22485 / NCIMB 9086 / R18194 / 383)</name>
    <dbReference type="NCBI Taxonomy" id="482957"/>
    <lineage>
        <taxon>Bacteria</taxon>
        <taxon>Pseudomonadati</taxon>
        <taxon>Pseudomonadota</taxon>
        <taxon>Betaproteobacteria</taxon>
        <taxon>Burkholderiales</taxon>
        <taxon>Burkholderiaceae</taxon>
        <taxon>Burkholderia</taxon>
        <taxon>Burkholderia cepacia complex</taxon>
    </lineage>
</organism>
<gene>
    <name evidence="2" type="ordered locus">Bcep18194_B0210</name>
</gene>
<sequence length="97" mass="10665">MLEGQVKNRSRCSDTRGSRYIRLRRLERDDVRTAASRTAPVMSRRQAGERTSGIERNANGIDTPRTHSVASGGVVGKRGNTARRKTCRPIGRASGRG</sequence>
<proteinExistence type="predicted"/>
<evidence type="ECO:0000313" key="2">
    <source>
        <dbReference type="EMBL" id="ABB10326.1"/>
    </source>
</evidence>
<dbReference type="KEGG" id="bur:Bcep18194_B0210"/>
<dbReference type="AlphaFoldDB" id="Q39B35"/>
<evidence type="ECO:0000256" key="1">
    <source>
        <dbReference type="SAM" id="MobiDB-lite"/>
    </source>
</evidence>
<dbReference type="PATRIC" id="fig|482957.22.peg.3784"/>
<feature type="region of interest" description="Disordered" evidence="1">
    <location>
        <begin position="32"/>
        <end position="97"/>
    </location>
</feature>
<keyword evidence="3" id="KW-1185">Reference proteome</keyword>
<dbReference type="Proteomes" id="UP000002705">
    <property type="component" value="Chromosome 2"/>
</dbReference>